<accession>A0A8S5UHD6</accession>
<sequence>MIKLRPPKTFTKGGAKLADSVTEYAASEMKYWCTTGDYGGTGYAQDNRWTCYWNSNDAGWKTGPGDMDCSSGVAGAYNVAFHNVWGTGWDDPIMFPRTGETWTETLNSLAANRGFMDIGDTWYGSTPSGGFHVGDLVLKTTGDGGHVAMCVREDDGSFNAGDPLLAEAWINENGEISEGQMGDQTGYETHVVRYSSHPMTVAASWSTCIRFGKRTDADNGHESAGSYRLSSIQEAVLRAADAENCPWWAALACLWMETGERGANIYGHDAGGAGPHGEEVTEENFREFLAALRDGETSNGVGPLQITYPGYFLDDPDREWWMPEKSAEVGCRILRDLINAEGDSYEALKRVGSRYNSGTPYGAYESYGILFSNRCKSWYDYGRPSGGAGEEFWDMSEGVDLLREIRDLFRSGKAGDHFAGDMNWYAKATYEEVKSIHASVDQILHSVTPGQENVREAGAIYGAVNEIRKAVSTPSSLQAHDGVAESPTPESPAPAPAPEQNS</sequence>
<feature type="region of interest" description="Disordered" evidence="1">
    <location>
        <begin position="472"/>
        <end position="502"/>
    </location>
</feature>
<evidence type="ECO:0000256" key="1">
    <source>
        <dbReference type="SAM" id="MobiDB-lite"/>
    </source>
</evidence>
<dbReference type="EMBL" id="BK016087">
    <property type="protein sequence ID" value="DAF93843.1"/>
    <property type="molecule type" value="Genomic_DNA"/>
</dbReference>
<evidence type="ECO:0000313" key="2">
    <source>
        <dbReference type="EMBL" id="DAF93843.1"/>
    </source>
</evidence>
<feature type="compositionally biased region" description="Pro residues" evidence="1">
    <location>
        <begin position="489"/>
        <end position="502"/>
    </location>
</feature>
<reference evidence="2" key="1">
    <citation type="journal article" date="2021" name="Proc. Natl. Acad. Sci. U.S.A.">
        <title>A Catalog of Tens of Thousands of Viruses from Human Metagenomes Reveals Hidden Associations with Chronic Diseases.</title>
        <authorList>
            <person name="Tisza M.J."/>
            <person name="Buck C.B."/>
        </authorList>
    </citation>
    <scope>NUCLEOTIDE SEQUENCE</scope>
    <source>
        <strain evidence="2">Ct0eR1</strain>
    </source>
</reference>
<organism evidence="2">
    <name type="scientific">Siphoviridae sp. ct0eR1</name>
    <dbReference type="NCBI Taxonomy" id="2825297"/>
    <lineage>
        <taxon>Viruses</taxon>
        <taxon>Duplodnaviria</taxon>
        <taxon>Heunggongvirae</taxon>
        <taxon>Uroviricota</taxon>
        <taxon>Caudoviricetes</taxon>
    </lineage>
</organism>
<proteinExistence type="predicted"/>
<name>A0A8S5UHD6_9CAUD</name>
<protein>
    <submittedName>
        <fullName evidence="2">TraH2</fullName>
    </submittedName>
</protein>